<reference evidence="4" key="1">
    <citation type="submission" date="2023-10" db="EMBL/GenBank/DDBJ databases">
        <title>Characterization and whole genome sequencing of a novel strain of Bergeyella porcorum QD2021 isolated from pig.</title>
        <authorList>
            <person name="Liu G."/>
            <person name="Chen C."/>
            <person name="Han X."/>
        </authorList>
    </citation>
    <scope>NUCLEOTIDE SEQUENCE</scope>
    <source>
        <strain evidence="4">QD2021</strain>
    </source>
</reference>
<keyword evidence="1" id="KW-0472">Membrane</keyword>
<organism evidence="4 5">
    <name type="scientific">Bergeyella porcorum</name>
    <dbReference type="NCBI Taxonomy" id="1735111"/>
    <lineage>
        <taxon>Bacteria</taxon>
        <taxon>Pseudomonadati</taxon>
        <taxon>Bacteroidota</taxon>
        <taxon>Flavobacteriia</taxon>
        <taxon>Flavobacteriales</taxon>
        <taxon>Weeksellaceae</taxon>
        <taxon>Bergeyella</taxon>
    </lineage>
</organism>
<dbReference type="InterPro" id="IPR050860">
    <property type="entry name" value="FeoB_GTPase"/>
</dbReference>
<feature type="transmembrane region" description="Helical" evidence="1">
    <location>
        <begin position="118"/>
        <end position="139"/>
    </location>
</feature>
<accession>A0AAU0F2H8</accession>
<dbReference type="GO" id="GO:0005886">
    <property type="term" value="C:plasma membrane"/>
    <property type="evidence" value="ECO:0007669"/>
    <property type="project" value="TreeGrafter"/>
</dbReference>
<dbReference type="InterPro" id="IPR011640">
    <property type="entry name" value="Fe2_transport_prot_B_C"/>
</dbReference>
<dbReference type="PANTHER" id="PTHR43185">
    <property type="entry name" value="FERROUS IRON TRANSPORT PROTEIN B"/>
    <property type="match status" value="1"/>
</dbReference>
<dbReference type="Pfam" id="PF07664">
    <property type="entry name" value="FeoB_C"/>
    <property type="match status" value="1"/>
</dbReference>
<dbReference type="Proteomes" id="UP001432059">
    <property type="component" value="Chromosome"/>
</dbReference>
<name>A0AAU0F2H8_9FLAO</name>
<dbReference type="GO" id="GO:0015093">
    <property type="term" value="F:ferrous iron transmembrane transporter activity"/>
    <property type="evidence" value="ECO:0007669"/>
    <property type="project" value="InterPro"/>
</dbReference>
<feature type="domain" description="Nucleoside transporter/FeoB GTPase Gate" evidence="3">
    <location>
        <begin position="15"/>
        <end position="100"/>
    </location>
</feature>
<protein>
    <recommendedName>
        <fullName evidence="6">Ferrous iron transport protein B</fullName>
    </recommendedName>
</protein>
<dbReference type="RefSeq" id="WP_327983621.1">
    <property type="nucleotide sequence ID" value="NZ_CP136426.1"/>
</dbReference>
<evidence type="ECO:0008006" key="6">
    <source>
        <dbReference type="Google" id="ProtNLM"/>
    </source>
</evidence>
<feature type="transmembrane region" description="Helical" evidence="1">
    <location>
        <begin position="7"/>
        <end position="26"/>
    </location>
</feature>
<keyword evidence="1" id="KW-1133">Transmembrane helix</keyword>
<feature type="transmembrane region" description="Helical" evidence="1">
    <location>
        <begin position="80"/>
        <end position="106"/>
    </location>
</feature>
<dbReference type="AlphaFoldDB" id="A0AAU0F2H8"/>
<dbReference type="PANTHER" id="PTHR43185:SF1">
    <property type="entry name" value="FE(2+) TRANSPORTER FEOB"/>
    <property type="match status" value="1"/>
</dbReference>
<dbReference type="InterPro" id="IPR011642">
    <property type="entry name" value="Gate_dom"/>
</dbReference>
<gene>
    <name evidence="4" type="ORF">BPO_1356</name>
</gene>
<sequence>MYHLWDSWYVVFAPQIFISFLFLIHFGRLWLYGKSGFSNGQILRPFGLSGKSVVPLVSGAACAVPAVMGARNIENAKERLLTVLVTPFMTCSARLPIYSILIALIIPNGYILGINYKALALLGMYLLGLIVALMSSFVLKNLMKTKEKSYLVMDLPTYKMPLWKNEC</sequence>
<evidence type="ECO:0000259" key="3">
    <source>
        <dbReference type="Pfam" id="PF07670"/>
    </source>
</evidence>
<feature type="domain" description="Ferrous iron transport protein B C-terminal" evidence="2">
    <location>
        <begin position="121"/>
        <end position="165"/>
    </location>
</feature>
<evidence type="ECO:0000259" key="2">
    <source>
        <dbReference type="Pfam" id="PF07664"/>
    </source>
</evidence>
<evidence type="ECO:0000256" key="1">
    <source>
        <dbReference type="SAM" id="Phobius"/>
    </source>
</evidence>
<keyword evidence="1" id="KW-0812">Transmembrane</keyword>
<proteinExistence type="predicted"/>
<evidence type="ECO:0000313" key="4">
    <source>
        <dbReference type="EMBL" id="WOC52003.1"/>
    </source>
</evidence>
<dbReference type="KEGG" id="bpor:BPO_1356"/>
<dbReference type="Pfam" id="PF07670">
    <property type="entry name" value="Gate"/>
    <property type="match status" value="1"/>
</dbReference>
<keyword evidence="5" id="KW-1185">Reference proteome</keyword>
<evidence type="ECO:0000313" key="5">
    <source>
        <dbReference type="Proteomes" id="UP001432059"/>
    </source>
</evidence>
<dbReference type="EMBL" id="CP136426">
    <property type="protein sequence ID" value="WOC52003.1"/>
    <property type="molecule type" value="Genomic_DNA"/>
</dbReference>